<dbReference type="GO" id="GO:0016020">
    <property type="term" value="C:membrane"/>
    <property type="evidence" value="ECO:0007669"/>
    <property type="project" value="UniProtKB-SubCell"/>
</dbReference>
<dbReference type="UniPathway" id="UPA00079"/>
<keyword evidence="7 8" id="KW-0472">Membrane</keyword>
<dbReference type="InterPro" id="IPR044878">
    <property type="entry name" value="UbiA_sf"/>
</dbReference>
<feature type="transmembrane region" description="Helical" evidence="8">
    <location>
        <begin position="283"/>
        <end position="303"/>
    </location>
</feature>
<evidence type="ECO:0000256" key="7">
    <source>
        <dbReference type="ARBA" id="ARBA00023136"/>
    </source>
</evidence>
<comment type="subcellular location">
    <subcellularLocation>
        <location evidence="1">Membrane</location>
        <topology evidence="1">Multi-pass membrane protein</topology>
    </subcellularLocation>
</comment>
<keyword evidence="4" id="KW-0808">Transferase</keyword>
<feature type="transmembrane region" description="Helical" evidence="8">
    <location>
        <begin position="21"/>
        <end position="40"/>
    </location>
</feature>
<dbReference type="GO" id="GO:0042371">
    <property type="term" value="P:vitamin K biosynthetic process"/>
    <property type="evidence" value="ECO:0007669"/>
    <property type="project" value="TreeGrafter"/>
</dbReference>
<feature type="transmembrane region" description="Helical" evidence="8">
    <location>
        <begin position="243"/>
        <end position="262"/>
    </location>
</feature>
<dbReference type="Pfam" id="PF01040">
    <property type="entry name" value="UbiA"/>
    <property type="match status" value="1"/>
</dbReference>
<dbReference type="Gene3D" id="1.10.357.140">
    <property type="entry name" value="UbiA prenyltransferase"/>
    <property type="match status" value="1"/>
</dbReference>
<evidence type="ECO:0008006" key="10">
    <source>
        <dbReference type="Google" id="ProtNLM"/>
    </source>
</evidence>
<name>A0A0H3U7G6_9BACT</name>
<dbReference type="PANTHER" id="PTHR13929:SF0">
    <property type="entry name" value="UBIA PRENYLTRANSFERASE DOMAIN-CONTAINING PROTEIN 1"/>
    <property type="match status" value="1"/>
</dbReference>
<evidence type="ECO:0000313" key="9">
    <source>
        <dbReference type="EMBL" id="AIF26396.1"/>
    </source>
</evidence>
<dbReference type="EMBL" id="KF540229">
    <property type="protein sequence ID" value="AIF26396.1"/>
    <property type="molecule type" value="Genomic_DNA"/>
</dbReference>
<sequence length="304" mass="32309">MDATVETPKHSLKEWVAATRYWSFSVSSLPAVATACYLASLHGAAAVNWVNVVLAVIGVVLFHAAGNLLSDVGDFRSGADCKEAFAVPNLVEELFLPKQYLRFSAALFAIGIAIGFFLAIRSSWQLLAVGGLGFVMTLLYTKSKNVFLSDIDIFLIFGVLVMLGTSIVSVGAIDWRVLLLSVPLGLITLSVLHANNTLDILTDGRVGIHTLAMAMGERRAVGAYIAYQLLPFLWVAGCVAAGLMAWPALACLLALALAAGNIKKARAFFHEGRNALVGLDLMSAKLQLVFSLLLAAGLMAGTLL</sequence>
<dbReference type="InterPro" id="IPR000537">
    <property type="entry name" value="UbiA_prenyltransferase"/>
</dbReference>
<evidence type="ECO:0000256" key="8">
    <source>
        <dbReference type="SAM" id="Phobius"/>
    </source>
</evidence>
<keyword evidence="5 8" id="KW-0812">Transmembrane</keyword>
<keyword evidence="3" id="KW-0474">Menaquinone biosynthesis</keyword>
<dbReference type="AlphaFoldDB" id="A0A0H3U7G6"/>
<dbReference type="CDD" id="cd13962">
    <property type="entry name" value="PT_UbiA_UBIAD1"/>
    <property type="match status" value="1"/>
</dbReference>
<evidence type="ECO:0000256" key="4">
    <source>
        <dbReference type="ARBA" id="ARBA00022679"/>
    </source>
</evidence>
<reference evidence="9" key="1">
    <citation type="submission" date="2013-08" db="EMBL/GenBank/DDBJ databases">
        <title>Comparison of modified E. coli strains.</title>
        <authorList>
            <person name="Juergensen J."/>
            <person name="Bonge A."/>
            <person name="Streit W.R."/>
        </authorList>
    </citation>
    <scope>NUCLEOTIDE SEQUENCE</scope>
</reference>
<evidence type="ECO:0000256" key="5">
    <source>
        <dbReference type="ARBA" id="ARBA00022692"/>
    </source>
</evidence>
<dbReference type="PANTHER" id="PTHR13929">
    <property type="entry name" value="1,4-DIHYDROXY-2-NAPHTHOATE OCTAPRENYLTRANSFERASE"/>
    <property type="match status" value="1"/>
</dbReference>
<keyword evidence="6 8" id="KW-1133">Transmembrane helix</keyword>
<dbReference type="GO" id="GO:0009234">
    <property type="term" value="P:menaquinone biosynthetic process"/>
    <property type="evidence" value="ECO:0007669"/>
    <property type="project" value="UniProtKB-UniPathway"/>
</dbReference>
<feature type="transmembrane region" description="Helical" evidence="8">
    <location>
        <begin position="153"/>
        <end position="173"/>
    </location>
</feature>
<evidence type="ECO:0000256" key="3">
    <source>
        <dbReference type="ARBA" id="ARBA00022428"/>
    </source>
</evidence>
<evidence type="ECO:0000256" key="6">
    <source>
        <dbReference type="ARBA" id="ARBA00022989"/>
    </source>
</evidence>
<organism evidence="9">
    <name type="scientific">uncultured bacterium fosmid pJB17E7_contig I</name>
    <dbReference type="NCBI Taxonomy" id="1478055"/>
    <lineage>
        <taxon>Bacteria</taxon>
        <taxon>environmental samples</taxon>
    </lineage>
</organism>
<feature type="transmembrane region" description="Helical" evidence="8">
    <location>
        <begin position="46"/>
        <end position="69"/>
    </location>
</feature>
<feature type="transmembrane region" description="Helical" evidence="8">
    <location>
        <begin position="124"/>
        <end position="141"/>
    </location>
</feature>
<dbReference type="GO" id="GO:0004659">
    <property type="term" value="F:prenyltransferase activity"/>
    <property type="evidence" value="ECO:0007669"/>
    <property type="project" value="InterPro"/>
</dbReference>
<proteinExistence type="predicted"/>
<dbReference type="PIRSF" id="PIRSF005355">
    <property type="entry name" value="UBIAD1"/>
    <property type="match status" value="1"/>
</dbReference>
<dbReference type="InterPro" id="IPR026046">
    <property type="entry name" value="UBIAD1"/>
</dbReference>
<protein>
    <recommendedName>
        <fullName evidence="10">1,4-dihydroxy-2-naphthoate octaprenyltransferase</fullName>
    </recommendedName>
</protein>
<evidence type="ECO:0000256" key="1">
    <source>
        <dbReference type="ARBA" id="ARBA00004141"/>
    </source>
</evidence>
<evidence type="ECO:0000256" key="2">
    <source>
        <dbReference type="ARBA" id="ARBA00004863"/>
    </source>
</evidence>
<comment type="pathway">
    <text evidence="2">Quinol/quinone metabolism; menaquinone biosynthesis.</text>
</comment>
<feature type="transmembrane region" description="Helical" evidence="8">
    <location>
        <begin position="100"/>
        <end position="118"/>
    </location>
</feature>
<accession>A0A0H3U7G6</accession>